<feature type="domain" description="Tyr recombinase" evidence="5">
    <location>
        <begin position="207"/>
        <end position="392"/>
    </location>
</feature>
<dbReference type="PROSITE" id="PS51898">
    <property type="entry name" value="TYR_RECOMBINASE"/>
    <property type="match status" value="1"/>
</dbReference>
<dbReference type="SUPFAM" id="SSF56349">
    <property type="entry name" value="DNA breaking-rejoining enzymes"/>
    <property type="match status" value="1"/>
</dbReference>
<name>A0AAW5HYA9_9BACT</name>
<dbReference type="PROSITE" id="PS51900">
    <property type="entry name" value="CB"/>
    <property type="match status" value="1"/>
</dbReference>
<proteinExistence type="predicted"/>
<comment type="caution">
    <text evidence="7">The sequence shown here is derived from an EMBL/GenBank/DDBJ whole genome shotgun (WGS) entry which is preliminary data.</text>
</comment>
<keyword evidence="2 4" id="KW-0238">DNA-binding</keyword>
<evidence type="ECO:0000256" key="2">
    <source>
        <dbReference type="ARBA" id="ARBA00023125"/>
    </source>
</evidence>
<sequence>MQEVKIQVLMDRCIKYFEDHCYTENRISVYKCLWRKGIVHYMSAHDIENYSPSIGEEFLSTCHHYGEIRHQEREMIRSIQVLDDMLSLGLIRKRCFTPVFHTLDGKIGMEMEKLIIHLTSLRRSQVTINDYRLYLSEFLTHLNLSGVNSVSEIADKHILSFVSSHPPNKVNIVSALRVLFRFWKAEHIVDGRFDGLFDTYKLRKKERIPSFYTAAEVNIVENSVNRSSGVGKRNYAMLLLASRLGLRASDIANLQFSNIDWDNNVLTLVMHKTGKVIELPLLADVGNAIIDYLQHGRPQTVSQNVFLSCKAPYVPATKSMVCSAINNIICKSGIDVSAKHHGPHSLRHSLASVMLEKGTTLPVISESLGHRSTETTLTYLKIDIKSLIECAIPVPPVPDAFYKQRGGAFYG</sequence>
<reference evidence="7" key="1">
    <citation type="submission" date="2022-07" db="EMBL/GenBank/DDBJ databases">
        <title>Prevotella copri.</title>
        <authorList>
            <person name="Yang C."/>
        </authorList>
    </citation>
    <scope>NUCLEOTIDE SEQUENCE</scope>
    <source>
        <strain evidence="7">HF88</strain>
    </source>
</reference>
<evidence type="ECO:0000313" key="8">
    <source>
        <dbReference type="Proteomes" id="UP001206014"/>
    </source>
</evidence>
<dbReference type="GO" id="GO:0006310">
    <property type="term" value="P:DNA recombination"/>
    <property type="evidence" value="ECO:0007669"/>
    <property type="project" value="UniProtKB-KW"/>
</dbReference>
<dbReference type="InterPro" id="IPR002104">
    <property type="entry name" value="Integrase_catalytic"/>
</dbReference>
<dbReference type="CDD" id="cd01188">
    <property type="entry name" value="INT_RitA_C_like"/>
    <property type="match status" value="1"/>
</dbReference>
<dbReference type="RefSeq" id="WP_234563441.1">
    <property type="nucleotide sequence ID" value="NZ_JAJTTD010000001.1"/>
</dbReference>
<dbReference type="EMBL" id="JANDXR010000001">
    <property type="protein sequence ID" value="MCP9499951.1"/>
    <property type="molecule type" value="Genomic_DNA"/>
</dbReference>
<organism evidence="7 8">
    <name type="scientific">Segatella copri</name>
    <dbReference type="NCBI Taxonomy" id="165179"/>
    <lineage>
        <taxon>Bacteria</taxon>
        <taxon>Pseudomonadati</taxon>
        <taxon>Bacteroidota</taxon>
        <taxon>Bacteroidia</taxon>
        <taxon>Bacteroidales</taxon>
        <taxon>Prevotellaceae</taxon>
        <taxon>Segatella</taxon>
    </lineage>
</organism>
<accession>A0AAW5HYA9</accession>
<keyword evidence="3" id="KW-0233">DNA recombination</keyword>
<keyword evidence="1" id="KW-0229">DNA integration</keyword>
<evidence type="ECO:0000313" key="7">
    <source>
        <dbReference type="EMBL" id="MCP9499951.1"/>
    </source>
</evidence>
<dbReference type="InterPro" id="IPR044068">
    <property type="entry name" value="CB"/>
</dbReference>
<dbReference type="GO" id="GO:0015074">
    <property type="term" value="P:DNA integration"/>
    <property type="evidence" value="ECO:0007669"/>
    <property type="project" value="UniProtKB-KW"/>
</dbReference>
<dbReference type="PANTHER" id="PTHR30349">
    <property type="entry name" value="PHAGE INTEGRASE-RELATED"/>
    <property type="match status" value="1"/>
</dbReference>
<evidence type="ECO:0000256" key="4">
    <source>
        <dbReference type="PROSITE-ProRule" id="PRU01248"/>
    </source>
</evidence>
<dbReference type="Proteomes" id="UP001206014">
    <property type="component" value="Unassembled WGS sequence"/>
</dbReference>
<dbReference type="InterPro" id="IPR050090">
    <property type="entry name" value="Tyrosine_recombinase_XerCD"/>
</dbReference>
<gene>
    <name evidence="7" type="ORF">NND11_00040</name>
</gene>
<evidence type="ECO:0000256" key="3">
    <source>
        <dbReference type="ARBA" id="ARBA00023172"/>
    </source>
</evidence>
<dbReference type="GO" id="GO:0003677">
    <property type="term" value="F:DNA binding"/>
    <property type="evidence" value="ECO:0007669"/>
    <property type="project" value="UniProtKB-UniRule"/>
</dbReference>
<dbReference type="PANTHER" id="PTHR30349:SF90">
    <property type="entry name" value="TYROSINE RECOMBINASE XERD"/>
    <property type="match status" value="1"/>
</dbReference>
<feature type="domain" description="Core-binding (CB)" evidence="6">
    <location>
        <begin position="109"/>
        <end position="184"/>
    </location>
</feature>
<dbReference type="InterPro" id="IPR011010">
    <property type="entry name" value="DNA_brk_join_enz"/>
</dbReference>
<evidence type="ECO:0000256" key="1">
    <source>
        <dbReference type="ARBA" id="ARBA00022908"/>
    </source>
</evidence>
<protein>
    <submittedName>
        <fullName evidence="7">Site-specific integrase</fullName>
    </submittedName>
</protein>
<dbReference type="Pfam" id="PF00589">
    <property type="entry name" value="Phage_integrase"/>
    <property type="match status" value="1"/>
</dbReference>
<dbReference type="InterPro" id="IPR013762">
    <property type="entry name" value="Integrase-like_cat_sf"/>
</dbReference>
<dbReference type="AlphaFoldDB" id="A0AAW5HYA9"/>
<dbReference type="Gene3D" id="1.10.443.10">
    <property type="entry name" value="Intergrase catalytic core"/>
    <property type="match status" value="1"/>
</dbReference>
<evidence type="ECO:0000259" key="6">
    <source>
        <dbReference type="PROSITE" id="PS51900"/>
    </source>
</evidence>
<evidence type="ECO:0000259" key="5">
    <source>
        <dbReference type="PROSITE" id="PS51898"/>
    </source>
</evidence>